<dbReference type="OrthoDB" id="1239964at2"/>
<dbReference type="AlphaFoldDB" id="A0A1N6J431"/>
<gene>
    <name evidence="1" type="ORF">SAMN05421769_4070</name>
</gene>
<reference evidence="2" key="1">
    <citation type="submission" date="2016-12" db="EMBL/GenBank/DDBJ databases">
        <authorList>
            <person name="Varghese N."/>
            <person name="Submissions S."/>
        </authorList>
    </citation>
    <scope>NUCLEOTIDE SEQUENCE [LARGE SCALE GENOMIC DNA]</scope>
    <source>
        <strain evidence="2">DSM 16779</strain>
    </source>
</reference>
<dbReference type="Proteomes" id="UP000184782">
    <property type="component" value="Unassembled WGS sequence"/>
</dbReference>
<name>A0A1N6J431_9FLAO</name>
<sequence length="231" mass="26744">MKKIILSQIVLSFVLMNCQEKALEKPNSTVNVTSNNIAKSNNSKLDFKELKFGSNIEEVLKGIGLTVNDNALDDYNVSGDYEEFQFPKNKKLNLSIAGNAISDSDNISFFYFKENKKIWCYEMELINHKDSDKIISSITKSMGSKPAFFEKNVNTKERPIFLDENGDPKTDHIEETKEVWEDSKNKVTYFFINTVNHSKNDGKLKIYVLDKSSPKYKEWVSYRSFDMFYNK</sequence>
<dbReference type="RefSeq" id="WP_074232222.1">
    <property type="nucleotide sequence ID" value="NZ_FSRQ01000006.1"/>
</dbReference>
<accession>A0A1N6J431</accession>
<dbReference type="EMBL" id="FSRQ01000006">
    <property type="protein sequence ID" value="SIO39050.1"/>
    <property type="molecule type" value="Genomic_DNA"/>
</dbReference>
<dbReference type="STRING" id="59733.SAMN05421769_4070"/>
<organism evidence="1 2">
    <name type="scientific">Chryseobacterium scophthalmum</name>
    <dbReference type="NCBI Taxonomy" id="59733"/>
    <lineage>
        <taxon>Bacteria</taxon>
        <taxon>Pseudomonadati</taxon>
        <taxon>Bacteroidota</taxon>
        <taxon>Flavobacteriia</taxon>
        <taxon>Flavobacteriales</taxon>
        <taxon>Weeksellaceae</taxon>
        <taxon>Chryseobacterium group</taxon>
        <taxon>Chryseobacterium</taxon>
    </lineage>
</organism>
<evidence type="ECO:0000313" key="2">
    <source>
        <dbReference type="Proteomes" id="UP000184782"/>
    </source>
</evidence>
<keyword evidence="2" id="KW-1185">Reference proteome</keyword>
<protein>
    <submittedName>
        <fullName evidence="1">Uncharacterized protein</fullName>
    </submittedName>
</protein>
<evidence type="ECO:0000313" key="1">
    <source>
        <dbReference type="EMBL" id="SIO39050.1"/>
    </source>
</evidence>
<proteinExistence type="predicted"/>